<sequence>MNSTLSSCDVVLQNYNSSNIQCTSIKFLISVWIGESMNPKWLCLCQVFLNKRHNFEQQQCLPYSSKLSKNRVTMRFSSSGVRRIDSFSMLLNPLKKQVAVVVEHRDNIPTSEITISQQQTYLNATEVNVHYACDTCMQRVFIHFKRVTQHQLKPHKYGNADRTRPCVYNNNQEGLWFHIAKTRLCNSRHLPGTSQLVARCSRIASQGPDVRPTNQGYRRQMDATCRLETEVYRKNVDTTVEGKRDAVSAQTGERQQFNRIRKKEMYRLIKYRVDSTYLKDKNPKIARISKIFSQV</sequence>
<protein>
    <submittedName>
        <fullName evidence="1">Uncharacterized protein</fullName>
    </submittedName>
</protein>
<dbReference type="EMBL" id="KQ435710">
    <property type="protein sequence ID" value="KOX79824.1"/>
    <property type="molecule type" value="Genomic_DNA"/>
</dbReference>
<keyword evidence="2" id="KW-1185">Reference proteome</keyword>
<name>A0A0N0U7J5_9HYME</name>
<dbReference type="AlphaFoldDB" id="A0A0N0U7J5"/>
<evidence type="ECO:0000313" key="1">
    <source>
        <dbReference type="EMBL" id="KOX79824.1"/>
    </source>
</evidence>
<organism evidence="1 2">
    <name type="scientific">Melipona quadrifasciata</name>
    <dbReference type="NCBI Taxonomy" id="166423"/>
    <lineage>
        <taxon>Eukaryota</taxon>
        <taxon>Metazoa</taxon>
        <taxon>Ecdysozoa</taxon>
        <taxon>Arthropoda</taxon>
        <taxon>Hexapoda</taxon>
        <taxon>Insecta</taxon>
        <taxon>Pterygota</taxon>
        <taxon>Neoptera</taxon>
        <taxon>Endopterygota</taxon>
        <taxon>Hymenoptera</taxon>
        <taxon>Apocrita</taxon>
        <taxon>Aculeata</taxon>
        <taxon>Apoidea</taxon>
        <taxon>Anthophila</taxon>
        <taxon>Apidae</taxon>
        <taxon>Melipona</taxon>
    </lineage>
</organism>
<gene>
    <name evidence="1" type="ORF">WN51_11435</name>
</gene>
<reference evidence="1 2" key="1">
    <citation type="submission" date="2015-07" db="EMBL/GenBank/DDBJ databases">
        <title>The genome of Melipona quadrifasciata.</title>
        <authorList>
            <person name="Pan H."/>
            <person name="Kapheim K."/>
        </authorList>
    </citation>
    <scope>NUCLEOTIDE SEQUENCE [LARGE SCALE GENOMIC DNA]</scope>
    <source>
        <strain evidence="1">0111107301</strain>
        <tissue evidence="1">Whole body</tissue>
    </source>
</reference>
<dbReference type="Proteomes" id="UP000053105">
    <property type="component" value="Unassembled WGS sequence"/>
</dbReference>
<evidence type="ECO:0000313" key="2">
    <source>
        <dbReference type="Proteomes" id="UP000053105"/>
    </source>
</evidence>
<accession>A0A0N0U7J5</accession>
<proteinExistence type="predicted"/>